<dbReference type="SUPFAM" id="SSF51735">
    <property type="entry name" value="NAD(P)-binding Rossmann-fold domains"/>
    <property type="match status" value="1"/>
</dbReference>
<dbReference type="GO" id="GO:0003978">
    <property type="term" value="F:UDP-glucose 4-epimerase activity"/>
    <property type="evidence" value="ECO:0007669"/>
    <property type="project" value="UniProtKB-EC"/>
</dbReference>
<keyword evidence="2" id="KW-0413">Isomerase</keyword>
<feature type="domain" description="NAD-dependent epimerase/dehydratase" evidence="1">
    <location>
        <begin position="7"/>
        <end position="230"/>
    </location>
</feature>
<proteinExistence type="predicted"/>
<dbReference type="Gene3D" id="3.40.50.720">
    <property type="entry name" value="NAD(P)-binding Rossmann-like Domain"/>
    <property type="match status" value="1"/>
</dbReference>
<dbReference type="InterPro" id="IPR036291">
    <property type="entry name" value="NAD(P)-bd_dom_sf"/>
</dbReference>
<dbReference type="InterPro" id="IPR050177">
    <property type="entry name" value="Lipid_A_modif_metabolic_enz"/>
</dbReference>
<name>M4VIC5_9BACT</name>
<evidence type="ECO:0000259" key="1">
    <source>
        <dbReference type="Pfam" id="PF01370"/>
    </source>
</evidence>
<dbReference type="InterPro" id="IPR001509">
    <property type="entry name" value="Epimerase_deHydtase"/>
</dbReference>
<gene>
    <name evidence="2" type="ORF">A11S_976</name>
</gene>
<dbReference type="AlphaFoldDB" id="M4VIC5"/>
<dbReference type="EC" id="5.1.3.2" evidence="2"/>
<dbReference type="KEGG" id="man:A11S_976"/>
<dbReference type="RefSeq" id="WP_015467342.1">
    <property type="nucleotide sequence ID" value="NC_020812.1"/>
</dbReference>
<dbReference type="HOGENOM" id="CLU_007383_1_7_5"/>
<reference evidence="2 3" key="1">
    <citation type="journal article" date="2013" name="ISME J.">
        <title>By their genes ye shall know them: genomic signatures of predatory bacteria.</title>
        <authorList>
            <person name="Pasternak Z."/>
            <person name="Pietrokovski S."/>
            <person name="Rotem O."/>
            <person name="Gophna U."/>
            <person name="Lurie-Weinberger M.N."/>
            <person name="Jurkevitch E."/>
        </authorList>
    </citation>
    <scope>NUCLEOTIDE SEQUENCE [LARGE SCALE GENOMIC DNA]</scope>
    <source>
        <strain evidence="2">EPB</strain>
    </source>
</reference>
<dbReference type="PANTHER" id="PTHR43245">
    <property type="entry name" value="BIFUNCTIONAL POLYMYXIN RESISTANCE PROTEIN ARNA"/>
    <property type="match status" value="1"/>
</dbReference>
<dbReference type="Proteomes" id="UP000011932">
    <property type="component" value="Chromosome"/>
</dbReference>
<accession>M4VIC5</accession>
<dbReference type="STRING" id="349215.A11S_976"/>
<dbReference type="Pfam" id="PF01370">
    <property type="entry name" value="Epimerase"/>
    <property type="match status" value="1"/>
</dbReference>
<evidence type="ECO:0000313" key="3">
    <source>
        <dbReference type="Proteomes" id="UP000011932"/>
    </source>
</evidence>
<evidence type="ECO:0000313" key="2">
    <source>
        <dbReference type="EMBL" id="AGH97796.1"/>
    </source>
</evidence>
<protein>
    <submittedName>
        <fullName evidence="2">UDP-glucose 4-epimerase</fullName>
        <ecNumber evidence="2">5.1.3.2</ecNumber>
    </submittedName>
</protein>
<dbReference type="OrthoDB" id="7305551at2"/>
<sequence>MSAKSRIVVTGANGLIGRELLLSFCSEHEIHAVVRKIPDQPVNDVIYHKVDFSDEWDVSDLPSSPDVIYHLAQSENFRDFPNSAMDVFRVNIDSTARLLDYARKSEAARFVYASSGGIYGTGVHAFHENSPISEQGKLGYYLGSKLCGEILAESYASHMHVNIMRFFFVYGAEQKRGMLLPRLVDNVKSDRSIALQGENGISINPIHVSDAVRALRKVMDLDQSATFNVAGPDTYSLREIANMIGEFVGKEPIFQNADNSGGDIVANIDFMRSVLCEPKVSLRDGVKELIQ</sequence>
<dbReference type="CDD" id="cd08946">
    <property type="entry name" value="SDR_e"/>
    <property type="match status" value="1"/>
</dbReference>
<organism evidence="2 3">
    <name type="scientific">Micavibrio aeruginosavorus EPB</name>
    <dbReference type="NCBI Taxonomy" id="349215"/>
    <lineage>
        <taxon>Bacteria</taxon>
        <taxon>Pseudomonadati</taxon>
        <taxon>Bdellovibrionota</taxon>
        <taxon>Bdellovibrionia</taxon>
        <taxon>Bdellovibrionales</taxon>
        <taxon>Pseudobdellovibrionaceae</taxon>
        <taxon>Micavibrio</taxon>
    </lineage>
</organism>
<dbReference type="EMBL" id="CP003538">
    <property type="protein sequence ID" value="AGH97796.1"/>
    <property type="molecule type" value="Genomic_DNA"/>
</dbReference>